<feature type="region of interest" description="Disordered" evidence="1">
    <location>
        <begin position="86"/>
        <end position="237"/>
    </location>
</feature>
<evidence type="ECO:0000313" key="4">
    <source>
        <dbReference type="Proteomes" id="UP000824890"/>
    </source>
</evidence>
<feature type="compositionally biased region" description="Basic and acidic residues" evidence="1">
    <location>
        <begin position="86"/>
        <end position="96"/>
    </location>
</feature>
<feature type="compositionally biased region" description="Polar residues" evidence="1">
    <location>
        <begin position="172"/>
        <end position="202"/>
    </location>
</feature>
<keyword evidence="4" id="KW-1185">Reference proteome</keyword>
<name>A0ABQ7Y2K9_BRANA</name>
<sequence>MHLDISLPSGDIKKVELEYEKLEKHCFNCQLLSHENSDCPKRVPTRERRADQGTISQARTLDRLEEARRRRDDRRDVRDGRDYWNHHDAHIQRDSTTKGPYGEPSHAVSARSLRTPPPRTFRNTQGPLSVAPAPSDRERRPLASRLSDSRREDSHLSREHNSYHTNRDRSLDSSSRGQGTWIRKTTQSLENRLLQSQVSHTPSPRPERETMTELPTVQNPTGSSSRDRGPALGRLSIPIDKEQLLQRGASIKDSGRLQNVEIHYLEESFPNGPAEGNSIPSSSRAPIQARLSLPQVSPIRSLSEDRGHVFERLGNPAEPDLVEPASSDVQEQDSLTLADIRDASRAAGKRKVGEIPAARKRGPRSPLVGVTMKKRRVTKWWTVSFVE</sequence>
<dbReference type="EMBL" id="JAGKQM010000018">
    <property type="protein sequence ID" value="KAH0862428.1"/>
    <property type="molecule type" value="Genomic_DNA"/>
</dbReference>
<comment type="caution">
    <text evidence="3">The sequence shown here is derived from an EMBL/GenBank/DDBJ whole genome shotgun (WGS) entry which is preliminary data.</text>
</comment>
<evidence type="ECO:0000259" key="2">
    <source>
        <dbReference type="Pfam" id="PF14392"/>
    </source>
</evidence>
<organism evidence="3 4">
    <name type="scientific">Brassica napus</name>
    <name type="common">Rape</name>
    <dbReference type="NCBI Taxonomy" id="3708"/>
    <lineage>
        <taxon>Eukaryota</taxon>
        <taxon>Viridiplantae</taxon>
        <taxon>Streptophyta</taxon>
        <taxon>Embryophyta</taxon>
        <taxon>Tracheophyta</taxon>
        <taxon>Spermatophyta</taxon>
        <taxon>Magnoliopsida</taxon>
        <taxon>eudicotyledons</taxon>
        <taxon>Gunneridae</taxon>
        <taxon>Pentapetalae</taxon>
        <taxon>rosids</taxon>
        <taxon>malvids</taxon>
        <taxon>Brassicales</taxon>
        <taxon>Brassicaceae</taxon>
        <taxon>Brassiceae</taxon>
        <taxon>Brassica</taxon>
    </lineage>
</organism>
<protein>
    <recommendedName>
        <fullName evidence="2">Zinc knuckle CX2CX4HX4C domain-containing protein</fullName>
    </recommendedName>
</protein>
<dbReference type="InterPro" id="IPR025836">
    <property type="entry name" value="Zn_knuckle_CX2CX4HX4C"/>
</dbReference>
<accession>A0ABQ7Y2K9</accession>
<evidence type="ECO:0000256" key="1">
    <source>
        <dbReference type="SAM" id="MobiDB-lite"/>
    </source>
</evidence>
<evidence type="ECO:0000313" key="3">
    <source>
        <dbReference type="EMBL" id="KAH0862428.1"/>
    </source>
</evidence>
<dbReference type="Proteomes" id="UP000824890">
    <property type="component" value="Unassembled WGS sequence"/>
</dbReference>
<dbReference type="Pfam" id="PF14392">
    <property type="entry name" value="zf-CCHC_4"/>
    <property type="match status" value="1"/>
</dbReference>
<feature type="compositionally biased region" description="Basic and acidic residues" evidence="1">
    <location>
        <begin position="135"/>
        <end position="171"/>
    </location>
</feature>
<proteinExistence type="predicted"/>
<gene>
    <name evidence="3" type="ORF">HID58_079639</name>
</gene>
<feature type="region of interest" description="Disordered" evidence="1">
    <location>
        <begin position="341"/>
        <end position="365"/>
    </location>
</feature>
<feature type="domain" description="Zinc knuckle CX2CX4HX4C" evidence="2">
    <location>
        <begin position="5"/>
        <end position="41"/>
    </location>
</feature>
<reference evidence="3 4" key="1">
    <citation type="submission" date="2021-05" db="EMBL/GenBank/DDBJ databases">
        <title>Genome Assembly of Synthetic Allotetraploid Brassica napus Reveals Homoeologous Exchanges between Subgenomes.</title>
        <authorList>
            <person name="Davis J.T."/>
        </authorList>
    </citation>
    <scope>NUCLEOTIDE SEQUENCE [LARGE SCALE GENOMIC DNA]</scope>
    <source>
        <strain evidence="4">cv. Da-Ae</strain>
        <tissue evidence="3">Seedling</tissue>
    </source>
</reference>
<feature type="compositionally biased region" description="Polar residues" evidence="1">
    <location>
        <begin position="213"/>
        <end position="224"/>
    </location>
</feature>